<comment type="catalytic activity">
    <reaction evidence="12">
        <text>Mg(2+)(in) = Mg(2+)(out)</text>
        <dbReference type="Rhea" id="RHEA:29827"/>
        <dbReference type="ChEBI" id="CHEBI:18420"/>
    </reaction>
</comment>
<dbReference type="EMBL" id="RJKX01000016">
    <property type="protein sequence ID" value="ROP83604.1"/>
    <property type="molecule type" value="Genomic_DNA"/>
</dbReference>
<dbReference type="InterPro" id="IPR045861">
    <property type="entry name" value="CorA_cytoplasmic_dom"/>
</dbReference>
<dbReference type="Proteomes" id="UP000278222">
    <property type="component" value="Unassembled WGS sequence"/>
</dbReference>
<protein>
    <recommendedName>
        <fullName evidence="3">Magnesium transport protein CorA</fullName>
    </recommendedName>
</protein>
<dbReference type="SUPFAM" id="SSF144083">
    <property type="entry name" value="Magnesium transport protein CorA, transmembrane region"/>
    <property type="match status" value="1"/>
</dbReference>
<dbReference type="Gene3D" id="1.20.58.340">
    <property type="entry name" value="Magnesium transport protein CorA, transmembrane region"/>
    <property type="match status" value="1"/>
</dbReference>
<keyword evidence="4" id="KW-0813">Transport</keyword>
<evidence type="ECO:0000256" key="10">
    <source>
        <dbReference type="ARBA" id="ARBA00023065"/>
    </source>
</evidence>
<dbReference type="GO" id="GO:0005886">
    <property type="term" value="C:plasma membrane"/>
    <property type="evidence" value="ECO:0007669"/>
    <property type="project" value="UniProtKB-SubCell"/>
</dbReference>
<evidence type="ECO:0000313" key="14">
    <source>
        <dbReference type="EMBL" id="ROP83604.1"/>
    </source>
</evidence>
<sequence length="327" mass="36515">MITFHGRVGGRACKLPPDASPAAADVQWIDLRDPTREEEQAVERLLGLQVPTRQEMTEIEESARLYREGGAIVMTAVVVNGVAQDRPERSEVTFLLTADHLVTVRYADPMPFRTFDTRLARHPEQNQSAPAILVSLVESFVERIADVLESVASGLRGCSSAIFYDEEAEPARPAKPRTDLPTLIRQLGRKNQLLAILRESLLSFGRILPFLRQGADGWLKGGLSARIKAIARDLASLATYETQLEQQISFLHEATLGLINLEQNTIIKVFSVAAVLFLPPTLVGTIYGMNFEFMPELKWAFGYPFALGTMVVSAIVPYYWFKRRGWL</sequence>
<feature type="transmembrane region" description="Helical" evidence="13">
    <location>
        <begin position="301"/>
        <end position="321"/>
    </location>
</feature>
<evidence type="ECO:0000256" key="8">
    <source>
        <dbReference type="ARBA" id="ARBA00022842"/>
    </source>
</evidence>
<dbReference type="InterPro" id="IPR002523">
    <property type="entry name" value="MgTranspt_CorA/ZnTranspt_ZntB"/>
</dbReference>
<comment type="subcellular location">
    <subcellularLocation>
        <location evidence="1">Cell inner membrane</location>
        <topology evidence="1">Multi-pass membrane protein</topology>
    </subcellularLocation>
</comment>
<dbReference type="FunFam" id="1.20.58.340:FF:000001">
    <property type="entry name" value="Magnesium transport protein CorA"/>
    <property type="match status" value="1"/>
</dbReference>
<dbReference type="Pfam" id="PF01544">
    <property type="entry name" value="CorA"/>
    <property type="match status" value="1"/>
</dbReference>
<evidence type="ECO:0000256" key="1">
    <source>
        <dbReference type="ARBA" id="ARBA00004429"/>
    </source>
</evidence>
<dbReference type="InterPro" id="IPR050829">
    <property type="entry name" value="CorA_MIT"/>
</dbReference>
<evidence type="ECO:0000256" key="4">
    <source>
        <dbReference type="ARBA" id="ARBA00022448"/>
    </source>
</evidence>
<feature type="transmembrane region" description="Helical" evidence="13">
    <location>
        <begin position="269"/>
        <end position="289"/>
    </location>
</feature>
<accession>A0A3N1KUD6</accession>
<keyword evidence="9 13" id="KW-1133">Transmembrane helix</keyword>
<keyword evidence="5" id="KW-1003">Cell membrane</keyword>
<keyword evidence="8" id="KW-0460">Magnesium</keyword>
<evidence type="ECO:0000256" key="11">
    <source>
        <dbReference type="ARBA" id="ARBA00023136"/>
    </source>
</evidence>
<evidence type="ECO:0000256" key="9">
    <source>
        <dbReference type="ARBA" id="ARBA00022989"/>
    </source>
</evidence>
<dbReference type="RefSeq" id="WP_170216628.1">
    <property type="nucleotide sequence ID" value="NZ_AP019700.1"/>
</dbReference>
<evidence type="ECO:0000256" key="5">
    <source>
        <dbReference type="ARBA" id="ARBA00022475"/>
    </source>
</evidence>
<dbReference type="Gene3D" id="3.30.460.20">
    <property type="entry name" value="CorA soluble domain-like"/>
    <property type="match status" value="1"/>
</dbReference>
<evidence type="ECO:0000256" key="12">
    <source>
        <dbReference type="ARBA" id="ARBA00034269"/>
    </source>
</evidence>
<reference evidence="14 15" key="1">
    <citation type="submission" date="2018-11" db="EMBL/GenBank/DDBJ databases">
        <title>Genomic Encyclopedia of Type Strains, Phase IV (KMG-IV): sequencing the most valuable type-strain genomes for metagenomic binning, comparative biology and taxonomic classification.</title>
        <authorList>
            <person name="Goeker M."/>
        </authorList>
    </citation>
    <scope>NUCLEOTIDE SEQUENCE [LARGE SCALE GENOMIC DNA]</scope>
    <source>
        <strain evidence="14 15">DSM 5900</strain>
    </source>
</reference>
<comment type="similarity">
    <text evidence="2">Belongs to the CorA metal ion transporter (MIT) (TC 1.A.35) family.</text>
</comment>
<evidence type="ECO:0000313" key="15">
    <source>
        <dbReference type="Proteomes" id="UP000278222"/>
    </source>
</evidence>
<dbReference type="SUPFAM" id="SSF143865">
    <property type="entry name" value="CorA soluble domain-like"/>
    <property type="match status" value="1"/>
</dbReference>
<dbReference type="GO" id="GO:0015087">
    <property type="term" value="F:cobalt ion transmembrane transporter activity"/>
    <property type="evidence" value="ECO:0007669"/>
    <property type="project" value="TreeGrafter"/>
</dbReference>
<dbReference type="GO" id="GO:0015099">
    <property type="term" value="F:nickel cation transmembrane transporter activity"/>
    <property type="evidence" value="ECO:0007669"/>
    <property type="project" value="TreeGrafter"/>
</dbReference>
<name>A0A3N1KUD6_9PROT</name>
<evidence type="ECO:0000256" key="13">
    <source>
        <dbReference type="SAM" id="Phobius"/>
    </source>
</evidence>
<evidence type="ECO:0000256" key="6">
    <source>
        <dbReference type="ARBA" id="ARBA00022519"/>
    </source>
</evidence>
<dbReference type="CDD" id="cd12837">
    <property type="entry name" value="EcCorA-like_u1"/>
    <property type="match status" value="1"/>
</dbReference>
<comment type="caution">
    <text evidence="14">The sequence shown here is derived from an EMBL/GenBank/DDBJ whole genome shotgun (WGS) entry which is preliminary data.</text>
</comment>
<dbReference type="InterPro" id="IPR045863">
    <property type="entry name" value="CorA_TM1_TM2"/>
</dbReference>
<keyword evidence="10" id="KW-0406">Ion transport</keyword>
<dbReference type="GO" id="GO:0015095">
    <property type="term" value="F:magnesium ion transmembrane transporter activity"/>
    <property type="evidence" value="ECO:0007669"/>
    <property type="project" value="TreeGrafter"/>
</dbReference>
<evidence type="ECO:0000256" key="2">
    <source>
        <dbReference type="ARBA" id="ARBA00009765"/>
    </source>
</evidence>
<evidence type="ECO:0000256" key="3">
    <source>
        <dbReference type="ARBA" id="ARBA00019439"/>
    </source>
</evidence>
<keyword evidence="15" id="KW-1185">Reference proteome</keyword>
<proteinExistence type="inferred from homology"/>
<dbReference type="AlphaFoldDB" id="A0A3N1KUD6"/>
<organism evidence="14 15">
    <name type="scientific">Stella humosa</name>
    <dbReference type="NCBI Taxonomy" id="94"/>
    <lineage>
        <taxon>Bacteria</taxon>
        <taxon>Pseudomonadati</taxon>
        <taxon>Pseudomonadota</taxon>
        <taxon>Alphaproteobacteria</taxon>
        <taxon>Rhodospirillales</taxon>
        <taxon>Stellaceae</taxon>
        <taxon>Stella</taxon>
    </lineage>
</organism>
<keyword evidence="6" id="KW-0997">Cell inner membrane</keyword>
<dbReference type="PANTHER" id="PTHR47685:SF1">
    <property type="entry name" value="MAGNESIUM TRANSPORT PROTEIN CORA"/>
    <property type="match status" value="1"/>
</dbReference>
<gene>
    <name evidence="14" type="ORF">EDC65_4253</name>
</gene>
<keyword evidence="11 13" id="KW-0472">Membrane</keyword>
<evidence type="ECO:0000256" key="7">
    <source>
        <dbReference type="ARBA" id="ARBA00022692"/>
    </source>
</evidence>
<keyword evidence="7 13" id="KW-0812">Transmembrane</keyword>
<dbReference type="PANTHER" id="PTHR47685">
    <property type="entry name" value="MAGNESIUM TRANSPORT PROTEIN CORA"/>
    <property type="match status" value="1"/>
</dbReference>